<sequence>MDTTNPQEGTTASREHPGVVGPQRKHHVSPIMVDNVKNQAALFKHLQGVTKLKLEAKLIGTKFRIYPQTPYAYTLIRRYISENSLEGYTYMLPED</sequence>
<dbReference type="EMBL" id="BMAO01018127">
    <property type="protein sequence ID" value="GFR21257.1"/>
    <property type="molecule type" value="Genomic_DNA"/>
</dbReference>
<name>A0A8X6HCQ5_TRICU</name>
<comment type="caution">
    <text evidence="2">The sequence shown here is derived from an EMBL/GenBank/DDBJ whole genome shotgun (WGS) entry which is preliminary data.</text>
</comment>
<gene>
    <name evidence="2" type="ORF">TNCT_84121</name>
</gene>
<evidence type="ECO:0000256" key="1">
    <source>
        <dbReference type="SAM" id="MobiDB-lite"/>
    </source>
</evidence>
<feature type="region of interest" description="Disordered" evidence="1">
    <location>
        <begin position="1"/>
        <end position="29"/>
    </location>
</feature>
<evidence type="ECO:0000313" key="2">
    <source>
        <dbReference type="EMBL" id="GFR21257.1"/>
    </source>
</evidence>
<reference evidence="2" key="1">
    <citation type="submission" date="2020-07" db="EMBL/GenBank/DDBJ databases">
        <title>Multicomponent nature underlies the extraordinary mechanical properties of spider dragline silk.</title>
        <authorList>
            <person name="Kono N."/>
            <person name="Nakamura H."/>
            <person name="Mori M."/>
            <person name="Yoshida Y."/>
            <person name="Ohtoshi R."/>
            <person name="Malay A.D."/>
            <person name="Moran D.A.P."/>
            <person name="Tomita M."/>
            <person name="Numata K."/>
            <person name="Arakawa K."/>
        </authorList>
    </citation>
    <scope>NUCLEOTIDE SEQUENCE</scope>
</reference>
<feature type="compositionally biased region" description="Polar residues" evidence="1">
    <location>
        <begin position="1"/>
        <end position="12"/>
    </location>
</feature>
<organism evidence="2 3">
    <name type="scientific">Trichonephila clavata</name>
    <name type="common">Joro spider</name>
    <name type="synonym">Nephila clavata</name>
    <dbReference type="NCBI Taxonomy" id="2740835"/>
    <lineage>
        <taxon>Eukaryota</taxon>
        <taxon>Metazoa</taxon>
        <taxon>Ecdysozoa</taxon>
        <taxon>Arthropoda</taxon>
        <taxon>Chelicerata</taxon>
        <taxon>Arachnida</taxon>
        <taxon>Araneae</taxon>
        <taxon>Araneomorphae</taxon>
        <taxon>Entelegynae</taxon>
        <taxon>Araneoidea</taxon>
        <taxon>Nephilidae</taxon>
        <taxon>Trichonephila</taxon>
    </lineage>
</organism>
<proteinExistence type="predicted"/>
<protein>
    <submittedName>
        <fullName evidence="2">Uncharacterized protein</fullName>
    </submittedName>
</protein>
<evidence type="ECO:0000313" key="3">
    <source>
        <dbReference type="Proteomes" id="UP000887116"/>
    </source>
</evidence>
<dbReference type="AlphaFoldDB" id="A0A8X6HCQ5"/>
<keyword evidence="3" id="KW-1185">Reference proteome</keyword>
<dbReference type="Proteomes" id="UP000887116">
    <property type="component" value="Unassembled WGS sequence"/>
</dbReference>
<accession>A0A8X6HCQ5</accession>